<dbReference type="Pfam" id="PF16537">
    <property type="entry name" value="T2SSB"/>
    <property type="match status" value="1"/>
</dbReference>
<feature type="domain" description="LysM" evidence="2">
    <location>
        <begin position="399"/>
        <end position="443"/>
    </location>
</feature>
<name>A0ABY3N1U5_9GAMM</name>
<dbReference type="InterPro" id="IPR027417">
    <property type="entry name" value="P-loop_NTPase"/>
</dbReference>
<dbReference type="InterPro" id="IPR032389">
    <property type="entry name" value="GspB_C"/>
</dbReference>
<accession>A0ABY3N1U5</accession>
<evidence type="ECO:0000256" key="1">
    <source>
        <dbReference type="SAM" id="MobiDB-lite"/>
    </source>
</evidence>
<dbReference type="SMART" id="SM00382">
    <property type="entry name" value="AAA"/>
    <property type="match status" value="1"/>
</dbReference>
<dbReference type="SUPFAM" id="SSF54106">
    <property type="entry name" value="LysM domain"/>
    <property type="match status" value="1"/>
</dbReference>
<dbReference type="Gene3D" id="3.10.350.10">
    <property type="entry name" value="LysM domain"/>
    <property type="match status" value="1"/>
</dbReference>
<feature type="compositionally biased region" description="Polar residues" evidence="1">
    <location>
        <begin position="541"/>
        <end position="593"/>
    </location>
</feature>
<organism evidence="3 4">
    <name type="scientific">Colwellia echini</name>
    <dbReference type="NCBI Taxonomy" id="1982103"/>
    <lineage>
        <taxon>Bacteria</taxon>
        <taxon>Pseudomonadati</taxon>
        <taxon>Pseudomonadota</taxon>
        <taxon>Gammaproteobacteria</taxon>
        <taxon>Alteromonadales</taxon>
        <taxon>Colwelliaceae</taxon>
        <taxon>Colwellia</taxon>
    </lineage>
</organism>
<feature type="region of interest" description="Disordered" evidence="1">
    <location>
        <begin position="452"/>
        <end position="511"/>
    </location>
</feature>
<reference evidence="3 4" key="1">
    <citation type="submission" date="2019-08" db="EMBL/GenBank/DDBJ databases">
        <title>Microbe sample from Colwellia echini.</title>
        <authorList>
            <person name="Christiansen L."/>
            <person name="Pathiraja D."/>
            <person name="Schultz-Johansen M."/>
            <person name="Choi I.-G."/>
            <person name="Stougaard P."/>
        </authorList>
    </citation>
    <scope>NUCLEOTIDE SEQUENCE [LARGE SCALE GENOMIC DNA]</scope>
    <source>
        <strain evidence="3 4">A3</strain>
    </source>
</reference>
<dbReference type="Gene3D" id="3.40.50.300">
    <property type="entry name" value="P-loop containing nucleotide triphosphate hydrolases"/>
    <property type="match status" value="1"/>
</dbReference>
<dbReference type="CDD" id="cd00009">
    <property type="entry name" value="AAA"/>
    <property type="match status" value="1"/>
</dbReference>
<dbReference type="PANTHER" id="PTHR35894:SF1">
    <property type="entry name" value="PHOSPHORIBULOKINASE _ URIDINE KINASE FAMILY"/>
    <property type="match status" value="1"/>
</dbReference>
<dbReference type="InterPro" id="IPR049945">
    <property type="entry name" value="AAA_22"/>
</dbReference>
<dbReference type="SUPFAM" id="SSF52540">
    <property type="entry name" value="P-loop containing nucleoside triphosphate hydrolases"/>
    <property type="match status" value="1"/>
</dbReference>
<dbReference type="PANTHER" id="PTHR35894">
    <property type="entry name" value="GENERAL SECRETION PATHWAY PROTEIN A-RELATED"/>
    <property type="match status" value="1"/>
</dbReference>
<comment type="caution">
    <text evidence="3">The sequence shown here is derived from an EMBL/GenBank/DDBJ whole genome shotgun (WGS) entry which is preliminary data.</text>
</comment>
<evidence type="ECO:0000313" key="3">
    <source>
        <dbReference type="EMBL" id="TYK67403.1"/>
    </source>
</evidence>
<dbReference type="EMBL" id="PJAI02000001">
    <property type="protein sequence ID" value="TYK67403.1"/>
    <property type="molecule type" value="Genomic_DNA"/>
</dbReference>
<keyword evidence="4" id="KW-1185">Reference proteome</keyword>
<feature type="region of interest" description="Disordered" evidence="1">
    <location>
        <begin position="537"/>
        <end position="595"/>
    </location>
</feature>
<gene>
    <name evidence="3" type="ORF">CWS31_002440</name>
</gene>
<dbReference type="Pfam" id="PF13401">
    <property type="entry name" value="AAA_22"/>
    <property type="match status" value="1"/>
</dbReference>
<dbReference type="InterPro" id="IPR052026">
    <property type="entry name" value="ExeA_AAA_ATPase_DNA-bind"/>
</dbReference>
<dbReference type="PROSITE" id="PS51782">
    <property type="entry name" value="LYSM"/>
    <property type="match status" value="1"/>
</dbReference>
<dbReference type="InterPro" id="IPR018392">
    <property type="entry name" value="LysM"/>
</dbReference>
<proteinExistence type="predicted"/>
<dbReference type="Proteomes" id="UP000815846">
    <property type="component" value="Unassembled WGS sequence"/>
</dbReference>
<dbReference type="RefSeq" id="WP_101343509.1">
    <property type="nucleotide sequence ID" value="NZ_PJAI02000001.1"/>
</dbReference>
<protein>
    <submittedName>
        <fullName evidence="3">AAA family ATPase</fullName>
    </submittedName>
</protein>
<feature type="compositionally biased region" description="Low complexity" evidence="1">
    <location>
        <begin position="460"/>
        <end position="477"/>
    </location>
</feature>
<dbReference type="Pfam" id="PF01476">
    <property type="entry name" value="LysM"/>
    <property type="match status" value="1"/>
</dbReference>
<dbReference type="InterPro" id="IPR036779">
    <property type="entry name" value="LysM_dom_sf"/>
</dbReference>
<dbReference type="SMART" id="SM00257">
    <property type="entry name" value="LysM"/>
    <property type="match status" value="1"/>
</dbReference>
<dbReference type="InterPro" id="IPR003593">
    <property type="entry name" value="AAA+_ATPase"/>
</dbReference>
<evidence type="ECO:0000313" key="4">
    <source>
        <dbReference type="Proteomes" id="UP000815846"/>
    </source>
</evidence>
<evidence type="ECO:0000259" key="2">
    <source>
        <dbReference type="PROSITE" id="PS51782"/>
    </source>
</evidence>
<dbReference type="CDD" id="cd00118">
    <property type="entry name" value="LysM"/>
    <property type="match status" value="1"/>
</dbReference>
<sequence length="676" mass="75657">MYRNFFSLSDLPFSISPDPKYLFMSERHKEALSHLTYGLGEVGGFALLTGEVGTGKTTISRCLMEQLPVNTQAAFILNPTLSSQELLATLCDELHIDYEKSDESLKHLTDIIAEKLLENHKNDINTLLIIDEAQHLQPEVLEQLRLLTNLETNTKKLLQVILIGQPELQQLLQRRDLRQLAQRITARYHLMPLTLAELTQYIEHRLTVADCVRPLFDKGAISKIHQLSQGVPRIINLLCHSALMQAYNQNDSVVSKKIVMVAAEKTLGSDLKSAHGEAKYHRTLLISTAVSAAAFIALAGFWLGQSQEPEIVIINPAEELKDNQSIAVNSATSNKQSTNVSNKAINKLTTNQQNQDSTQYSAQHLTNNSTQMSNINPSAAVNVDQVPELIKQQHLAPNGLYTVQYGDTLFKLSVQFNIKLNSLRQWNNIYENDSIAIGDKLYVVEPENISYTQDSTKKTNNYSSQGSSQPNNSQNSERNSHQDDTTRFVSAEKPNRTVINNRNTPKRGDIKYQVKPVEGVSSDLLALFQEAIDETEPELNEGNSTQSQDSNGYSNSSADGSSKEQLNNYQSQTQSSNTGKPSTTKQNDNNETVTVDGYKILPLSQMPKRLQDDLPSLKFEQHVYTSDKKGWVSESGSNYYEGDFITDRLKLDKILPQKVILTFEGQTFSMPALTSW</sequence>